<dbReference type="SUPFAM" id="SSF75304">
    <property type="entry name" value="Amidase signature (AS) enzymes"/>
    <property type="match status" value="1"/>
</dbReference>
<dbReference type="PROSITE" id="PS00571">
    <property type="entry name" value="AMIDASES"/>
    <property type="match status" value="1"/>
</dbReference>
<reference evidence="6 7" key="1">
    <citation type="submission" date="2017-03" db="EMBL/GenBank/DDBJ databases">
        <title>Whole genome sequences of fourteen strains of Bradyrhizobium canariense and one strain of Bradyrhizobium japonicum isolated from Lupinus (Papilionoideae: Genisteae) species in Algeria.</title>
        <authorList>
            <person name="Crovadore J."/>
            <person name="Chekireb D."/>
            <person name="Brachmann A."/>
            <person name="Chablais R."/>
            <person name="Cochard B."/>
            <person name="Lefort F."/>
        </authorList>
    </citation>
    <scope>NUCLEOTIDE SEQUENCE [LARGE SCALE GENOMIC DNA]</scope>
    <source>
        <strain evidence="6 7">UBMA197</strain>
    </source>
</reference>
<evidence type="ECO:0000256" key="3">
    <source>
        <dbReference type="ARBA" id="ARBA00021874"/>
    </source>
</evidence>
<dbReference type="RefSeq" id="WP_085399943.1">
    <property type="nucleotide sequence ID" value="NZ_NAFL01000235.1"/>
</dbReference>
<sequence length="518" mass="56372">MSIKDLYVNSDALGLAAHVKKGEVSARELVEVAIECIEDINPQLNAVVSKRYDYARELADSAVSDAPFAGVPFLLKDLTLEWQGFPVTNGSVYFKDYIASSSWELAKRMKLAGLIPLGKTNTPEMGRSSSTEPHLYGATKNPWHPDIVAGGSSGGSGAAVASQMVPIADASDGGGSIRMPASLNGLVGLKPSRGRITFGPDVVDLVYGGVVYLCLSRTVRDTAAYLDAVAGAMPGDPYALPLPERSYLSLLSDGKPPQLKIGFTTTEPDGRPLGEEQRRAVESAVKACDALGHELSEVDFRYDFEHMMRLSVRIHAAKSAAYFNSSASKIGREVTKEDVENVTWEDIQLGRSLSAIQHSQDIEAMRLFARNFVRQFHAFDVVISPVLADLPHPRKWLDMSLDLESFDKRLSGDLKFTAPLNQTGQPAISLPLHQTEDGKPIGVQFAARVGDEATLISLAGQVERVLPWKDRKPHVIAGRRDIEQWSRRRHSEHGESNREPSVNITLGLSDAAASNETT</sequence>
<proteinExistence type="inferred from homology"/>
<feature type="region of interest" description="Disordered" evidence="4">
    <location>
        <begin position="487"/>
        <end position="518"/>
    </location>
</feature>
<comment type="function">
    <text evidence="1">Hydrolyzes indole-3-acetamide (IAM) into indole-3-acetic acid (IAA).</text>
</comment>
<evidence type="ECO:0000256" key="4">
    <source>
        <dbReference type="SAM" id="MobiDB-lite"/>
    </source>
</evidence>
<dbReference type="AlphaFoldDB" id="A0A1Y2JUU1"/>
<dbReference type="Gene3D" id="3.90.1300.10">
    <property type="entry name" value="Amidase signature (AS) domain"/>
    <property type="match status" value="1"/>
</dbReference>
<dbReference type="InterPro" id="IPR000120">
    <property type="entry name" value="Amidase"/>
</dbReference>
<dbReference type="InterPro" id="IPR020556">
    <property type="entry name" value="Amidase_CS"/>
</dbReference>
<dbReference type="InterPro" id="IPR023631">
    <property type="entry name" value="Amidase_dom"/>
</dbReference>
<evidence type="ECO:0000256" key="1">
    <source>
        <dbReference type="ARBA" id="ARBA00003871"/>
    </source>
</evidence>
<evidence type="ECO:0000313" key="6">
    <source>
        <dbReference type="EMBL" id="OSJ34145.1"/>
    </source>
</evidence>
<accession>A0A1Y2JUU1</accession>
<evidence type="ECO:0000259" key="5">
    <source>
        <dbReference type="Pfam" id="PF01425"/>
    </source>
</evidence>
<dbReference type="GO" id="GO:0003824">
    <property type="term" value="F:catalytic activity"/>
    <property type="evidence" value="ECO:0007669"/>
    <property type="project" value="InterPro"/>
</dbReference>
<dbReference type="InterPro" id="IPR036928">
    <property type="entry name" value="AS_sf"/>
</dbReference>
<organism evidence="6 7">
    <name type="scientific">Bradyrhizobium japonicum</name>
    <dbReference type="NCBI Taxonomy" id="375"/>
    <lineage>
        <taxon>Bacteria</taxon>
        <taxon>Pseudomonadati</taxon>
        <taxon>Pseudomonadota</taxon>
        <taxon>Alphaproteobacteria</taxon>
        <taxon>Hyphomicrobiales</taxon>
        <taxon>Nitrobacteraceae</taxon>
        <taxon>Bradyrhizobium</taxon>
    </lineage>
</organism>
<feature type="domain" description="Amidase" evidence="5">
    <location>
        <begin position="28"/>
        <end position="455"/>
    </location>
</feature>
<feature type="compositionally biased region" description="Polar residues" evidence="4">
    <location>
        <begin position="499"/>
        <end position="518"/>
    </location>
</feature>
<protein>
    <recommendedName>
        <fullName evidence="3">Indoleacetamide hydrolase</fullName>
    </recommendedName>
</protein>
<name>A0A1Y2JUU1_BRAJP</name>
<feature type="compositionally biased region" description="Basic and acidic residues" evidence="4">
    <location>
        <begin position="487"/>
        <end position="498"/>
    </location>
</feature>
<gene>
    <name evidence="6" type="ORF">BSZ19_13355</name>
</gene>
<evidence type="ECO:0000313" key="7">
    <source>
        <dbReference type="Proteomes" id="UP000193335"/>
    </source>
</evidence>
<comment type="caution">
    <text evidence="6">The sequence shown here is derived from an EMBL/GenBank/DDBJ whole genome shotgun (WGS) entry which is preliminary data.</text>
</comment>
<dbReference type="PANTHER" id="PTHR11895">
    <property type="entry name" value="TRANSAMIDASE"/>
    <property type="match status" value="1"/>
</dbReference>
<dbReference type="Pfam" id="PF01425">
    <property type="entry name" value="Amidase"/>
    <property type="match status" value="1"/>
</dbReference>
<dbReference type="PANTHER" id="PTHR11895:SF7">
    <property type="entry name" value="GLUTAMYL-TRNA(GLN) AMIDOTRANSFERASE SUBUNIT A, MITOCHONDRIAL"/>
    <property type="match status" value="1"/>
</dbReference>
<evidence type="ECO:0000256" key="2">
    <source>
        <dbReference type="ARBA" id="ARBA00009199"/>
    </source>
</evidence>
<dbReference type="Proteomes" id="UP000193335">
    <property type="component" value="Unassembled WGS sequence"/>
</dbReference>
<dbReference type="EMBL" id="NAFL01000235">
    <property type="protein sequence ID" value="OSJ34145.1"/>
    <property type="molecule type" value="Genomic_DNA"/>
</dbReference>
<comment type="similarity">
    <text evidence="2">Belongs to the amidase family.</text>
</comment>